<dbReference type="InterPro" id="IPR005822">
    <property type="entry name" value="Ribosomal_uL13"/>
</dbReference>
<dbReference type="NCBIfam" id="TIGR01066">
    <property type="entry name" value="rplM_bact"/>
    <property type="match status" value="1"/>
</dbReference>
<keyword evidence="3 4" id="KW-0687">Ribonucleoprotein</keyword>
<accession>A0A1J5I562</accession>
<dbReference type="STRING" id="1805376.AUK05_01025"/>
<dbReference type="EMBL" id="MNZO01000015">
    <property type="protein sequence ID" value="OIP87550.1"/>
    <property type="molecule type" value="Genomic_DNA"/>
</dbReference>
<dbReference type="GO" id="GO:0003729">
    <property type="term" value="F:mRNA binding"/>
    <property type="evidence" value="ECO:0007669"/>
    <property type="project" value="TreeGrafter"/>
</dbReference>
<protein>
    <recommendedName>
        <fullName evidence="4">Large ribosomal subunit protein uL13</fullName>
    </recommendedName>
</protein>
<comment type="function">
    <text evidence="4">This protein is one of the early assembly proteins of the 50S ribosomal subunit, although it is not seen to bind rRNA by itself. It is important during the early stages of 50S assembly.</text>
</comment>
<gene>
    <name evidence="4" type="primary">rplM</name>
    <name evidence="5" type="ORF">AUK05_01025</name>
</gene>
<dbReference type="AlphaFoldDB" id="A0A1J5I562"/>
<evidence type="ECO:0000313" key="6">
    <source>
        <dbReference type="Proteomes" id="UP000182344"/>
    </source>
</evidence>
<dbReference type="GO" id="GO:0003735">
    <property type="term" value="F:structural constituent of ribosome"/>
    <property type="evidence" value="ECO:0007669"/>
    <property type="project" value="InterPro"/>
</dbReference>
<dbReference type="HAMAP" id="MF_01366">
    <property type="entry name" value="Ribosomal_uL13"/>
    <property type="match status" value="1"/>
</dbReference>
<dbReference type="GO" id="GO:0017148">
    <property type="term" value="P:negative regulation of translation"/>
    <property type="evidence" value="ECO:0007669"/>
    <property type="project" value="TreeGrafter"/>
</dbReference>
<evidence type="ECO:0000256" key="4">
    <source>
        <dbReference type="HAMAP-Rule" id="MF_01366"/>
    </source>
</evidence>
<dbReference type="GO" id="GO:0006412">
    <property type="term" value="P:translation"/>
    <property type="evidence" value="ECO:0007669"/>
    <property type="project" value="UniProtKB-UniRule"/>
</dbReference>
<evidence type="ECO:0000256" key="1">
    <source>
        <dbReference type="ARBA" id="ARBA00006227"/>
    </source>
</evidence>
<reference evidence="5 6" key="1">
    <citation type="journal article" date="2016" name="Environ. Microbiol.">
        <title>Genomic resolution of a cold subsurface aquifer community provides metabolic insights for novel microbes adapted to high CO concentrations.</title>
        <authorList>
            <person name="Probst A.J."/>
            <person name="Castelle C.J."/>
            <person name="Singh A."/>
            <person name="Brown C.T."/>
            <person name="Anantharaman K."/>
            <person name="Sharon I."/>
            <person name="Hug L.A."/>
            <person name="Burstein D."/>
            <person name="Emerson J.B."/>
            <person name="Thomas B.C."/>
            <person name="Banfield J.F."/>
        </authorList>
    </citation>
    <scope>NUCLEOTIDE SEQUENCE [LARGE SCALE GENOMIC DNA]</scope>
    <source>
        <strain evidence="5">CG2_30_35_20</strain>
    </source>
</reference>
<dbReference type="CDD" id="cd00392">
    <property type="entry name" value="Ribosomal_L13"/>
    <property type="match status" value="1"/>
</dbReference>
<dbReference type="Pfam" id="PF00572">
    <property type="entry name" value="Ribosomal_L13"/>
    <property type="match status" value="1"/>
</dbReference>
<dbReference type="InterPro" id="IPR036899">
    <property type="entry name" value="Ribosomal_uL13_sf"/>
</dbReference>
<dbReference type="SUPFAM" id="SSF52161">
    <property type="entry name" value="Ribosomal protein L13"/>
    <property type="match status" value="1"/>
</dbReference>
<dbReference type="Gene3D" id="3.90.1180.10">
    <property type="entry name" value="Ribosomal protein L13"/>
    <property type="match status" value="1"/>
</dbReference>
<proteinExistence type="inferred from homology"/>
<evidence type="ECO:0000256" key="3">
    <source>
        <dbReference type="ARBA" id="ARBA00023274"/>
    </source>
</evidence>
<comment type="subunit">
    <text evidence="4">Part of the 50S ribosomal subunit.</text>
</comment>
<dbReference type="InterPro" id="IPR005823">
    <property type="entry name" value="Ribosomal_uL13_bac-type"/>
</dbReference>
<keyword evidence="2 4" id="KW-0689">Ribosomal protein</keyword>
<comment type="similarity">
    <text evidence="1 4">Belongs to the universal ribosomal protein uL13 family.</text>
</comment>
<evidence type="ECO:0000256" key="2">
    <source>
        <dbReference type="ARBA" id="ARBA00022980"/>
    </source>
</evidence>
<dbReference type="PANTHER" id="PTHR11545:SF2">
    <property type="entry name" value="LARGE RIBOSOMAL SUBUNIT PROTEIN UL13M"/>
    <property type="match status" value="1"/>
</dbReference>
<sequence length="139" mass="15943">MKLRSTITKKNTVIRKWHLIDLSGQTLGRACVKIAHILMGKDKPSFSFQRDDGDYVIAINTDKIVVTGKKLTDKIYYHHTAFAGHLKEMSLKDMMSKDSRQVIMHGVNGMLSKNKQRDRRLARLKLFTGSEHPYGDKIK</sequence>
<organism evidence="5 6">
    <name type="scientific">Candidatus Shapirobacteria bacterium CG2_30_35_20</name>
    <dbReference type="NCBI Taxonomy" id="1805376"/>
    <lineage>
        <taxon>Bacteria</taxon>
        <taxon>Candidatus Shapironibacteriota</taxon>
    </lineage>
</organism>
<dbReference type="Proteomes" id="UP000182344">
    <property type="component" value="Unassembled WGS sequence"/>
</dbReference>
<dbReference type="GO" id="GO:0022625">
    <property type="term" value="C:cytosolic large ribosomal subunit"/>
    <property type="evidence" value="ECO:0007669"/>
    <property type="project" value="TreeGrafter"/>
</dbReference>
<dbReference type="PIRSF" id="PIRSF002181">
    <property type="entry name" value="Ribosomal_L13"/>
    <property type="match status" value="1"/>
</dbReference>
<evidence type="ECO:0000313" key="5">
    <source>
        <dbReference type="EMBL" id="OIP87550.1"/>
    </source>
</evidence>
<name>A0A1J5I562_9BACT</name>
<comment type="caution">
    <text evidence="5">The sequence shown here is derived from an EMBL/GenBank/DDBJ whole genome shotgun (WGS) entry which is preliminary data.</text>
</comment>
<dbReference type="PANTHER" id="PTHR11545">
    <property type="entry name" value="RIBOSOMAL PROTEIN L13"/>
    <property type="match status" value="1"/>
</dbReference>